<name>A0A401TMJ1_CHIPU</name>
<accession>A0A401TMJ1</accession>
<evidence type="ECO:0000313" key="3">
    <source>
        <dbReference type="Proteomes" id="UP000287033"/>
    </source>
</evidence>
<dbReference type="Proteomes" id="UP000287033">
    <property type="component" value="Unassembled WGS sequence"/>
</dbReference>
<dbReference type="EMBL" id="BEZZ01110506">
    <property type="protein sequence ID" value="GCC43833.1"/>
    <property type="molecule type" value="Genomic_DNA"/>
</dbReference>
<feature type="compositionally biased region" description="Basic and acidic residues" evidence="1">
    <location>
        <begin position="35"/>
        <end position="57"/>
    </location>
</feature>
<evidence type="ECO:0000313" key="2">
    <source>
        <dbReference type="EMBL" id="GCC43833.1"/>
    </source>
</evidence>
<protein>
    <submittedName>
        <fullName evidence="2">Uncharacterized protein</fullName>
    </submittedName>
</protein>
<feature type="region of interest" description="Disordered" evidence="1">
    <location>
        <begin position="1"/>
        <end position="120"/>
    </location>
</feature>
<keyword evidence="3" id="KW-1185">Reference proteome</keyword>
<gene>
    <name evidence="2" type="ORF">chiPu_0027678</name>
</gene>
<feature type="compositionally biased region" description="Pro residues" evidence="1">
    <location>
        <begin position="1"/>
        <end position="10"/>
    </location>
</feature>
<sequence>MNPHLSPHPPPAERQDSGRSARNCSAPAATRRHHVTEGGCKREGERPEPETNNTERRSRQRLGWAGRDPNRKLTRCRAPPPLPSSGRRTRTRTHGEGHVGDERDQKRKSRGKGSTGRERV</sequence>
<organism evidence="2 3">
    <name type="scientific">Chiloscyllium punctatum</name>
    <name type="common">Brownbanded bambooshark</name>
    <name type="synonym">Hemiscyllium punctatum</name>
    <dbReference type="NCBI Taxonomy" id="137246"/>
    <lineage>
        <taxon>Eukaryota</taxon>
        <taxon>Metazoa</taxon>
        <taxon>Chordata</taxon>
        <taxon>Craniata</taxon>
        <taxon>Vertebrata</taxon>
        <taxon>Chondrichthyes</taxon>
        <taxon>Elasmobranchii</taxon>
        <taxon>Galeomorphii</taxon>
        <taxon>Galeoidea</taxon>
        <taxon>Orectolobiformes</taxon>
        <taxon>Hemiscylliidae</taxon>
        <taxon>Chiloscyllium</taxon>
    </lineage>
</organism>
<comment type="caution">
    <text evidence="2">The sequence shown here is derived from an EMBL/GenBank/DDBJ whole genome shotgun (WGS) entry which is preliminary data.</text>
</comment>
<dbReference type="AlphaFoldDB" id="A0A401TMJ1"/>
<feature type="compositionally biased region" description="Basic and acidic residues" evidence="1">
    <location>
        <begin position="93"/>
        <end position="105"/>
    </location>
</feature>
<reference evidence="2 3" key="1">
    <citation type="journal article" date="2018" name="Nat. Ecol. Evol.">
        <title>Shark genomes provide insights into elasmobranch evolution and the origin of vertebrates.</title>
        <authorList>
            <person name="Hara Y"/>
            <person name="Yamaguchi K"/>
            <person name="Onimaru K"/>
            <person name="Kadota M"/>
            <person name="Koyanagi M"/>
            <person name="Keeley SD"/>
            <person name="Tatsumi K"/>
            <person name="Tanaka K"/>
            <person name="Motone F"/>
            <person name="Kageyama Y"/>
            <person name="Nozu R"/>
            <person name="Adachi N"/>
            <person name="Nishimura O"/>
            <person name="Nakagawa R"/>
            <person name="Tanegashima C"/>
            <person name="Kiyatake I"/>
            <person name="Matsumoto R"/>
            <person name="Murakumo K"/>
            <person name="Nishida K"/>
            <person name="Terakita A"/>
            <person name="Kuratani S"/>
            <person name="Sato K"/>
            <person name="Hyodo S Kuraku.S."/>
        </authorList>
    </citation>
    <scope>NUCLEOTIDE SEQUENCE [LARGE SCALE GENOMIC DNA]</scope>
</reference>
<evidence type="ECO:0000256" key="1">
    <source>
        <dbReference type="SAM" id="MobiDB-lite"/>
    </source>
</evidence>
<proteinExistence type="predicted"/>